<dbReference type="GO" id="GO:0008764">
    <property type="term" value="F:UDP-N-acetylmuramoylalanine-D-glutamate ligase activity"/>
    <property type="evidence" value="ECO:0007669"/>
    <property type="project" value="UniProtKB-UniRule"/>
</dbReference>
<evidence type="ECO:0000256" key="9">
    <source>
        <dbReference type="HAMAP-Rule" id="MF_00639"/>
    </source>
</evidence>
<dbReference type="AlphaFoldDB" id="A0A327PB17"/>
<dbReference type="InterPro" id="IPR013221">
    <property type="entry name" value="Mur_ligase_cen"/>
</dbReference>
<dbReference type="SUPFAM" id="SSF53623">
    <property type="entry name" value="MurD-like peptide ligases, catalytic domain"/>
    <property type="match status" value="1"/>
</dbReference>
<dbReference type="UniPathway" id="UPA00219"/>
<sequence>MNRIVVLGAGESGVGAAMLAKQNGYVVFVSDAGQISPARKEEMERLEIPYEEGKHSEVKVLSADLIIKSPGISPKTEIVARALIIGIPIIDELEFAFGYSKGKVIAITGTNGKTTTTLLTYHLMKEAGLDVGLAGNVGKSWAGQLLEGDHDYWVIECSSFQIDGFQTFKPSIAILTNITPDHLDRYDYQIDKYMDSKFGIFKNMTSADQAIFFAEDYLTLEGLKTKTIPATQNWISLEQAQQSGGYLTRLTLEMKIAGKSAQIPMDSLSIKGKHNVLNALCAGTAALCAGVTESQMIAGYQTFKNAPHRMEEVREVDGVKFINDSKGTNVEATAYALASYENPLIWIAGGVDKGNEYSVLKPLVNEKVKSLICLGKDNDKLKTAFAGDIADIRETQDIREAVSWGQELGKPGDIVLLSPACASFDLFKNYEDRGNQFRAAVENLKPKAIS</sequence>
<dbReference type="Pfam" id="PF08245">
    <property type="entry name" value="Mur_ligase_M"/>
    <property type="match status" value="1"/>
</dbReference>
<name>A0A327PB17_9BACT</name>
<keyword evidence="5 9" id="KW-0132">Cell division</keyword>
<keyword evidence="7 9" id="KW-0067">ATP-binding</keyword>
<dbReference type="GO" id="GO:0051301">
    <property type="term" value="P:cell division"/>
    <property type="evidence" value="ECO:0007669"/>
    <property type="project" value="UniProtKB-KW"/>
</dbReference>
<dbReference type="Gene3D" id="3.40.1190.10">
    <property type="entry name" value="Mur-like, catalytic domain"/>
    <property type="match status" value="1"/>
</dbReference>
<comment type="caution">
    <text evidence="13">The sequence shown here is derived from an EMBL/GenBank/DDBJ whole genome shotgun (WGS) entry which is preliminary data.</text>
</comment>
<comment type="pathway">
    <text evidence="2 9 10">Cell wall biogenesis; peptidoglycan biosynthesis.</text>
</comment>
<dbReference type="GO" id="GO:0009252">
    <property type="term" value="P:peptidoglycan biosynthetic process"/>
    <property type="evidence" value="ECO:0007669"/>
    <property type="project" value="UniProtKB-UniRule"/>
</dbReference>
<feature type="domain" description="Mur ligase C-terminal" evidence="11">
    <location>
        <begin position="308"/>
        <end position="421"/>
    </location>
</feature>
<comment type="catalytic activity">
    <reaction evidence="9 10">
        <text>UDP-N-acetyl-alpha-D-muramoyl-L-alanine + D-glutamate + ATP = UDP-N-acetyl-alpha-D-muramoyl-L-alanyl-D-glutamate + ADP + phosphate + H(+)</text>
        <dbReference type="Rhea" id="RHEA:16429"/>
        <dbReference type="ChEBI" id="CHEBI:15378"/>
        <dbReference type="ChEBI" id="CHEBI:29986"/>
        <dbReference type="ChEBI" id="CHEBI:30616"/>
        <dbReference type="ChEBI" id="CHEBI:43474"/>
        <dbReference type="ChEBI" id="CHEBI:83898"/>
        <dbReference type="ChEBI" id="CHEBI:83900"/>
        <dbReference type="ChEBI" id="CHEBI:456216"/>
        <dbReference type="EC" id="6.3.2.9"/>
    </reaction>
</comment>
<evidence type="ECO:0000256" key="3">
    <source>
        <dbReference type="ARBA" id="ARBA00022490"/>
    </source>
</evidence>
<dbReference type="OrthoDB" id="9809796at2"/>
<evidence type="ECO:0000256" key="5">
    <source>
        <dbReference type="ARBA" id="ARBA00022618"/>
    </source>
</evidence>
<keyword evidence="9 10" id="KW-0573">Peptidoglycan synthesis</keyword>
<dbReference type="Gene3D" id="3.90.190.20">
    <property type="entry name" value="Mur ligase, C-terminal domain"/>
    <property type="match status" value="1"/>
</dbReference>
<dbReference type="SUPFAM" id="SSF53244">
    <property type="entry name" value="MurD-like peptide ligases, peptide-binding domain"/>
    <property type="match status" value="1"/>
</dbReference>
<protein>
    <recommendedName>
        <fullName evidence="9 10">UDP-N-acetylmuramoylalanine--D-glutamate ligase</fullName>
        <ecNumber evidence="9 10">6.3.2.9</ecNumber>
    </recommendedName>
    <alternativeName>
        <fullName evidence="9">D-glutamic acid-adding enzyme</fullName>
    </alternativeName>
    <alternativeName>
        <fullName evidence="9">UDP-N-acetylmuramoyl-L-alanyl-D-glutamate synthetase</fullName>
    </alternativeName>
</protein>
<dbReference type="InterPro" id="IPR036615">
    <property type="entry name" value="Mur_ligase_C_dom_sf"/>
</dbReference>
<organism evidence="13 14">
    <name type="scientific">Algoriphagus yeomjeoni</name>
    <dbReference type="NCBI Taxonomy" id="291403"/>
    <lineage>
        <taxon>Bacteria</taxon>
        <taxon>Pseudomonadati</taxon>
        <taxon>Bacteroidota</taxon>
        <taxon>Cytophagia</taxon>
        <taxon>Cytophagales</taxon>
        <taxon>Cyclobacteriaceae</taxon>
        <taxon>Algoriphagus</taxon>
    </lineage>
</organism>
<dbReference type="GO" id="GO:0008360">
    <property type="term" value="P:regulation of cell shape"/>
    <property type="evidence" value="ECO:0007669"/>
    <property type="project" value="UniProtKB-KW"/>
</dbReference>
<evidence type="ECO:0000259" key="11">
    <source>
        <dbReference type="Pfam" id="PF02875"/>
    </source>
</evidence>
<evidence type="ECO:0000256" key="2">
    <source>
        <dbReference type="ARBA" id="ARBA00004752"/>
    </source>
</evidence>
<dbReference type="GO" id="GO:0005737">
    <property type="term" value="C:cytoplasm"/>
    <property type="evidence" value="ECO:0007669"/>
    <property type="project" value="UniProtKB-SubCell"/>
</dbReference>
<comment type="similarity">
    <text evidence="9">Belongs to the MurCDEF family.</text>
</comment>
<comment type="subcellular location">
    <subcellularLocation>
        <location evidence="1 9 10">Cytoplasm</location>
    </subcellularLocation>
</comment>
<keyword evidence="9 10" id="KW-0961">Cell wall biogenesis/degradation</keyword>
<keyword evidence="4 9" id="KW-0436">Ligase</keyword>
<evidence type="ECO:0000313" key="14">
    <source>
        <dbReference type="Proteomes" id="UP000249610"/>
    </source>
</evidence>
<dbReference type="SUPFAM" id="SSF51984">
    <property type="entry name" value="MurCD N-terminal domain"/>
    <property type="match status" value="1"/>
</dbReference>
<feature type="binding site" evidence="9">
    <location>
        <begin position="109"/>
        <end position="115"/>
    </location>
    <ligand>
        <name>ATP</name>
        <dbReference type="ChEBI" id="CHEBI:30616"/>
    </ligand>
</feature>
<comment type="function">
    <text evidence="9 10">Cell wall formation. Catalyzes the addition of glutamate to the nucleotide precursor UDP-N-acetylmuramoyl-L-alanine (UMA).</text>
</comment>
<evidence type="ECO:0000256" key="8">
    <source>
        <dbReference type="ARBA" id="ARBA00023306"/>
    </source>
</evidence>
<feature type="domain" description="Mur ligase central" evidence="12">
    <location>
        <begin position="107"/>
        <end position="285"/>
    </location>
</feature>
<dbReference type="GO" id="GO:0004326">
    <property type="term" value="F:tetrahydrofolylpolyglutamate synthase activity"/>
    <property type="evidence" value="ECO:0007669"/>
    <property type="project" value="InterPro"/>
</dbReference>
<dbReference type="InterPro" id="IPR018109">
    <property type="entry name" value="Folylpolyglutamate_synth_CS"/>
</dbReference>
<dbReference type="GO" id="GO:0005524">
    <property type="term" value="F:ATP binding"/>
    <property type="evidence" value="ECO:0007669"/>
    <property type="project" value="UniProtKB-UniRule"/>
</dbReference>
<evidence type="ECO:0000256" key="7">
    <source>
        <dbReference type="ARBA" id="ARBA00022840"/>
    </source>
</evidence>
<dbReference type="PROSITE" id="PS01011">
    <property type="entry name" value="FOLYLPOLYGLU_SYNT_1"/>
    <property type="match status" value="1"/>
</dbReference>
<evidence type="ECO:0000256" key="1">
    <source>
        <dbReference type="ARBA" id="ARBA00004496"/>
    </source>
</evidence>
<dbReference type="PANTHER" id="PTHR43692">
    <property type="entry name" value="UDP-N-ACETYLMURAMOYLALANINE--D-GLUTAMATE LIGASE"/>
    <property type="match status" value="1"/>
</dbReference>
<keyword evidence="6 9" id="KW-0547">Nucleotide-binding</keyword>
<keyword evidence="9 10" id="KW-0133">Cell shape</keyword>
<dbReference type="InterPro" id="IPR004101">
    <property type="entry name" value="Mur_ligase_C"/>
</dbReference>
<dbReference type="HAMAP" id="MF_00639">
    <property type="entry name" value="MurD"/>
    <property type="match status" value="1"/>
</dbReference>
<dbReference type="EMBL" id="QLLK01000009">
    <property type="protein sequence ID" value="RAI87006.1"/>
    <property type="molecule type" value="Genomic_DNA"/>
</dbReference>
<gene>
    <name evidence="9" type="primary">murD</name>
    <name evidence="13" type="ORF">LV83_03112</name>
</gene>
<evidence type="ECO:0000313" key="13">
    <source>
        <dbReference type="EMBL" id="RAI87006.1"/>
    </source>
</evidence>
<evidence type="ECO:0000256" key="4">
    <source>
        <dbReference type="ARBA" id="ARBA00022598"/>
    </source>
</evidence>
<reference evidence="13 14" key="1">
    <citation type="submission" date="2018-06" db="EMBL/GenBank/DDBJ databases">
        <title>Genomic Encyclopedia of Archaeal and Bacterial Type Strains, Phase II (KMG-II): from individual species to whole genera.</title>
        <authorList>
            <person name="Goeker M."/>
        </authorList>
    </citation>
    <scope>NUCLEOTIDE SEQUENCE [LARGE SCALE GENOMIC DNA]</scope>
    <source>
        <strain evidence="13 14">DSM 23446</strain>
    </source>
</reference>
<dbReference type="Pfam" id="PF02875">
    <property type="entry name" value="Mur_ligase_C"/>
    <property type="match status" value="1"/>
</dbReference>
<accession>A0A327PB17</accession>
<dbReference type="Proteomes" id="UP000249610">
    <property type="component" value="Unassembled WGS sequence"/>
</dbReference>
<dbReference type="RefSeq" id="WP_111612444.1">
    <property type="nucleotide sequence ID" value="NZ_QLLK01000009.1"/>
</dbReference>
<dbReference type="NCBIfam" id="TIGR01087">
    <property type="entry name" value="murD"/>
    <property type="match status" value="1"/>
</dbReference>
<proteinExistence type="inferred from homology"/>
<keyword evidence="8 9" id="KW-0131">Cell cycle</keyword>
<dbReference type="GO" id="GO:0071555">
    <property type="term" value="P:cell wall organization"/>
    <property type="evidence" value="ECO:0007669"/>
    <property type="project" value="UniProtKB-KW"/>
</dbReference>
<dbReference type="Pfam" id="PF21377">
    <property type="entry name" value="MurD_N"/>
    <property type="match status" value="1"/>
</dbReference>
<dbReference type="PANTHER" id="PTHR43692:SF1">
    <property type="entry name" value="UDP-N-ACETYLMURAMOYLALANINE--D-GLUTAMATE LIGASE"/>
    <property type="match status" value="1"/>
</dbReference>
<dbReference type="InterPro" id="IPR036565">
    <property type="entry name" value="Mur-like_cat_sf"/>
</dbReference>
<evidence type="ECO:0000259" key="12">
    <source>
        <dbReference type="Pfam" id="PF08245"/>
    </source>
</evidence>
<evidence type="ECO:0000256" key="6">
    <source>
        <dbReference type="ARBA" id="ARBA00022741"/>
    </source>
</evidence>
<keyword evidence="14" id="KW-1185">Reference proteome</keyword>
<keyword evidence="3 9" id="KW-0963">Cytoplasm</keyword>
<dbReference type="InterPro" id="IPR005762">
    <property type="entry name" value="MurD"/>
</dbReference>
<evidence type="ECO:0000256" key="10">
    <source>
        <dbReference type="RuleBase" id="RU003664"/>
    </source>
</evidence>
<dbReference type="Gene3D" id="3.40.50.720">
    <property type="entry name" value="NAD(P)-binding Rossmann-like Domain"/>
    <property type="match status" value="1"/>
</dbReference>
<dbReference type="EC" id="6.3.2.9" evidence="9 10"/>